<reference evidence="2 3" key="1">
    <citation type="submission" date="2016-10" db="EMBL/GenBank/DDBJ databases">
        <authorList>
            <person name="de Groot N.N."/>
        </authorList>
    </citation>
    <scope>NUCLEOTIDE SEQUENCE [LARGE SCALE GENOMIC DNA]</scope>
    <source>
        <strain evidence="2 3">CGMCC 4.6945</strain>
    </source>
</reference>
<dbReference type="RefSeq" id="WP_175499580.1">
    <property type="nucleotide sequence ID" value="NZ_BONM01000020.1"/>
</dbReference>
<protein>
    <submittedName>
        <fullName evidence="2">Uncharacterized protein</fullName>
    </submittedName>
</protein>
<sequence length="51" mass="5570">MDATHFIGLVLVMTGSSALSWHAAGAVLWLRERSGRTTTARATTVEQRRAE</sequence>
<dbReference type="EMBL" id="FOKA01000017">
    <property type="protein sequence ID" value="SFB36126.1"/>
    <property type="molecule type" value="Genomic_DNA"/>
</dbReference>
<keyword evidence="3" id="KW-1185">Reference proteome</keyword>
<dbReference type="AlphaFoldDB" id="A0A1I1AFI8"/>
<evidence type="ECO:0000256" key="1">
    <source>
        <dbReference type="SAM" id="Phobius"/>
    </source>
</evidence>
<evidence type="ECO:0000313" key="2">
    <source>
        <dbReference type="EMBL" id="SFB36126.1"/>
    </source>
</evidence>
<gene>
    <name evidence="2" type="ORF">SAMN05421867_11750</name>
</gene>
<keyword evidence="1" id="KW-1133">Transmembrane helix</keyword>
<evidence type="ECO:0000313" key="3">
    <source>
        <dbReference type="Proteomes" id="UP000199012"/>
    </source>
</evidence>
<keyword evidence="1" id="KW-0812">Transmembrane</keyword>
<dbReference type="Proteomes" id="UP000199012">
    <property type="component" value="Unassembled WGS sequence"/>
</dbReference>
<name>A0A1I1AFI8_9CELL</name>
<proteinExistence type="predicted"/>
<organism evidence="2 3">
    <name type="scientific">Cellulomonas marina</name>
    <dbReference type="NCBI Taxonomy" id="988821"/>
    <lineage>
        <taxon>Bacteria</taxon>
        <taxon>Bacillati</taxon>
        <taxon>Actinomycetota</taxon>
        <taxon>Actinomycetes</taxon>
        <taxon>Micrococcales</taxon>
        <taxon>Cellulomonadaceae</taxon>
        <taxon>Cellulomonas</taxon>
    </lineage>
</organism>
<dbReference type="STRING" id="988821.SAMN05421867_11750"/>
<keyword evidence="1" id="KW-0472">Membrane</keyword>
<feature type="transmembrane region" description="Helical" evidence="1">
    <location>
        <begin position="6"/>
        <end position="30"/>
    </location>
</feature>
<accession>A0A1I1AFI8</accession>